<dbReference type="EMBL" id="CDSF01000144">
    <property type="protein sequence ID" value="CEP03237.1"/>
    <property type="molecule type" value="Genomic_DNA"/>
</dbReference>
<name>A0A0G4J6V1_PLABS</name>
<gene>
    <name evidence="1" type="ORF">PBRA_002997</name>
</gene>
<protein>
    <submittedName>
        <fullName evidence="1">Uncharacterized protein</fullName>
    </submittedName>
</protein>
<sequence>MPDVPPSRATCAARSLGRWLSPDRPVDDCRNPTVFLDESLMTSGATGVPDRVRCAPRRMRIFLVYANRIQPQIATYDVDGRTPIDHAPTSREAVAVVKQFMGRDPDSARFAVVAIVEPQDS</sequence>
<evidence type="ECO:0000313" key="2">
    <source>
        <dbReference type="Proteomes" id="UP000039324"/>
    </source>
</evidence>
<evidence type="ECO:0000313" key="1">
    <source>
        <dbReference type="EMBL" id="CEP03237.1"/>
    </source>
</evidence>
<reference evidence="1 2" key="1">
    <citation type="submission" date="2015-02" db="EMBL/GenBank/DDBJ databases">
        <authorList>
            <person name="Chooi Y.-H."/>
        </authorList>
    </citation>
    <scope>NUCLEOTIDE SEQUENCE [LARGE SCALE GENOMIC DNA]</scope>
    <source>
        <strain evidence="1">E3</strain>
    </source>
</reference>
<dbReference type="AlphaFoldDB" id="A0A0G4J6V1"/>
<accession>A0A0G4J6V1</accession>
<organism evidence="1 2">
    <name type="scientific">Plasmodiophora brassicae</name>
    <name type="common">Clubroot disease agent</name>
    <dbReference type="NCBI Taxonomy" id="37360"/>
    <lineage>
        <taxon>Eukaryota</taxon>
        <taxon>Sar</taxon>
        <taxon>Rhizaria</taxon>
        <taxon>Endomyxa</taxon>
        <taxon>Phytomyxea</taxon>
        <taxon>Plasmodiophorida</taxon>
        <taxon>Plasmodiophoridae</taxon>
        <taxon>Plasmodiophora</taxon>
    </lineage>
</organism>
<proteinExistence type="predicted"/>
<keyword evidence="2" id="KW-1185">Reference proteome</keyword>
<dbReference type="Proteomes" id="UP000039324">
    <property type="component" value="Unassembled WGS sequence"/>
</dbReference>
<dbReference type="OrthoDB" id="427186at2759"/>